<dbReference type="Gene3D" id="3.30.230.10">
    <property type="match status" value="1"/>
</dbReference>
<dbReference type="Proteomes" id="UP000197717">
    <property type="component" value="Chromosome"/>
</dbReference>
<dbReference type="InterPro" id="IPR014721">
    <property type="entry name" value="Ribsml_uS5_D2-typ_fold_subgr"/>
</dbReference>
<evidence type="ECO:0000313" key="6">
    <source>
        <dbReference type="Proteomes" id="UP000197717"/>
    </source>
</evidence>
<sequence>MALARVHTRALIGIHAPEIRVEVDLARGMPGFTMVGMPATTVKEARDRVKTALMNAGFEYPPATRITVNLAPADIPKTGARYDLAIAVGILAASGQIPDTILEQAEFYGELALTGELRAVNGLIPALLACREKKRQAFVPIANQQEAGLVREQKSWLAADLVSVYEHLHEHQPLRESKPIDWGQQDSVSEGDLADVVGQEQAKRALLLSAAGKHHLLFVGPPGTGKTMLAQRLSGLLPSLTEKEAMEIAAVKSVCFDYHGTEALTQREVRSPHHTCTAAALVGGGSGSGAGHSIRPGEISLGNNGLVFLDELPEFSRHVLDCLREPLESGEVTISRAGHSVKFPANFQLVCALNPSPCGQFDGSLANCRSTPDQILKYLNKLSGPLLDRIDIQVMVPRETESMRLNSGIKRGGQMTTAQAKSLVEKARQRQLKRQGCLNSELKPKTLKRICLLSEQSEAFLAKAAEKMKLSHRAYHRTLRLARTIADLAESDTIEQQHLAEALNYRALDRLIDQVQSL</sequence>
<keyword evidence="5" id="KW-0645">Protease</keyword>
<dbReference type="GO" id="GO:0008233">
    <property type="term" value="F:peptidase activity"/>
    <property type="evidence" value="ECO:0007669"/>
    <property type="project" value="UniProtKB-KW"/>
</dbReference>
<dbReference type="InterPro" id="IPR001208">
    <property type="entry name" value="MCM_dom"/>
</dbReference>
<dbReference type="InterPro" id="IPR045006">
    <property type="entry name" value="CHLI-like"/>
</dbReference>
<dbReference type="PRINTS" id="PR01657">
    <property type="entry name" value="MCMFAMILY"/>
</dbReference>
<proteinExistence type="inferred from homology"/>
<dbReference type="PANTHER" id="PTHR32039:SF7">
    <property type="entry name" value="COMPETENCE PROTEIN COMM"/>
    <property type="match status" value="1"/>
</dbReference>
<dbReference type="SMART" id="SM00382">
    <property type="entry name" value="AAA"/>
    <property type="match status" value="1"/>
</dbReference>
<keyword evidence="2" id="KW-0547">Nucleotide-binding</keyword>
<accession>A0ABM6LVK6</accession>
<dbReference type="Gene3D" id="3.40.50.300">
    <property type="entry name" value="P-loop containing nucleotide triphosphate hydrolases"/>
    <property type="match status" value="1"/>
</dbReference>
<dbReference type="Pfam" id="PF01078">
    <property type="entry name" value="Mg_chelatase"/>
    <property type="match status" value="1"/>
</dbReference>
<comment type="similarity">
    <text evidence="1">Belongs to the Mg-chelatase subunits D/I family. ComM subfamily.</text>
</comment>
<dbReference type="RefSeq" id="WP_088769168.1">
    <property type="nucleotide sequence ID" value="NZ_CP022133.1"/>
</dbReference>
<evidence type="ECO:0000256" key="2">
    <source>
        <dbReference type="ARBA" id="ARBA00022741"/>
    </source>
</evidence>
<evidence type="ECO:0000313" key="5">
    <source>
        <dbReference type="EMBL" id="ASG66719.1"/>
    </source>
</evidence>
<evidence type="ECO:0000256" key="1">
    <source>
        <dbReference type="ARBA" id="ARBA00006354"/>
    </source>
</evidence>
<dbReference type="CDD" id="cd00009">
    <property type="entry name" value="AAA"/>
    <property type="match status" value="1"/>
</dbReference>
<keyword evidence="6" id="KW-1185">Reference proteome</keyword>
<dbReference type="NCBIfam" id="TIGR00368">
    <property type="entry name" value="YifB family Mg chelatase-like AAA ATPase"/>
    <property type="match status" value="1"/>
</dbReference>
<dbReference type="InterPro" id="IPR025158">
    <property type="entry name" value="Mg_chelat-rel_C"/>
</dbReference>
<keyword evidence="5" id="KW-0378">Hydrolase</keyword>
<name>A0ABM6LVK6_9GAMM</name>
<dbReference type="InterPro" id="IPR027417">
    <property type="entry name" value="P-loop_NTPase"/>
</dbReference>
<evidence type="ECO:0000259" key="4">
    <source>
        <dbReference type="SMART" id="SM00382"/>
    </source>
</evidence>
<reference evidence="5 6" key="1">
    <citation type="submission" date="2017-06" db="EMBL/GenBank/DDBJ databases">
        <title>Complete genome sequence of Idiomarina piscisalsi strain 10PY1A isolated from soil of Soudi Arabia.</title>
        <authorList>
            <person name="Kim M.-C."/>
            <person name="Jung B.K."/>
            <person name="Budiyanto F."/>
            <person name="Nzila A."/>
            <person name="Shin J.-H."/>
        </authorList>
    </citation>
    <scope>NUCLEOTIDE SEQUENCE [LARGE SCALE GENOMIC DNA]</scope>
    <source>
        <strain evidence="5 6">10PY1A</strain>
    </source>
</reference>
<dbReference type="SUPFAM" id="SSF54211">
    <property type="entry name" value="Ribosomal protein S5 domain 2-like"/>
    <property type="match status" value="1"/>
</dbReference>
<dbReference type="InterPro" id="IPR000523">
    <property type="entry name" value="Mg_chelatse_chII-like_cat_dom"/>
</dbReference>
<dbReference type="Pfam" id="PF13335">
    <property type="entry name" value="Mg_chelatase_C"/>
    <property type="match status" value="1"/>
</dbReference>
<dbReference type="PANTHER" id="PTHR32039">
    <property type="entry name" value="MAGNESIUM-CHELATASE SUBUNIT CHLI"/>
    <property type="match status" value="1"/>
</dbReference>
<dbReference type="InterPro" id="IPR020568">
    <property type="entry name" value="Ribosomal_Su5_D2-typ_SF"/>
</dbReference>
<feature type="domain" description="AAA+ ATPase" evidence="4">
    <location>
        <begin position="212"/>
        <end position="400"/>
    </location>
</feature>
<organism evidence="5 6">
    <name type="scientific">Idiomarina piscisalsi</name>
    <dbReference type="NCBI Taxonomy" id="1096243"/>
    <lineage>
        <taxon>Bacteria</taxon>
        <taxon>Pseudomonadati</taxon>
        <taxon>Pseudomonadota</taxon>
        <taxon>Gammaproteobacteria</taxon>
        <taxon>Alteromonadales</taxon>
        <taxon>Idiomarinaceae</taxon>
        <taxon>Idiomarina</taxon>
    </lineage>
</organism>
<evidence type="ECO:0000256" key="3">
    <source>
        <dbReference type="ARBA" id="ARBA00022840"/>
    </source>
</evidence>
<dbReference type="InterPro" id="IPR004482">
    <property type="entry name" value="Mg_chelat-rel"/>
</dbReference>
<protein>
    <submittedName>
        <fullName evidence="5">ATP-dependent protease</fullName>
    </submittedName>
</protein>
<dbReference type="Pfam" id="PF13541">
    <property type="entry name" value="ChlI"/>
    <property type="match status" value="1"/>
</dbReference>
<dbReference type="InterPro" id="IPR003593">
    <property type="entry name" value="AAA+_ATPase"/>
</dbReference>
<keyword evidence="3" id="KW-0067">ATP-binding</keyword>
<dbReference type="SUPFAM" id="SSF52540">
    <property type="entry name" value="P-loop containing nucleoside triphosphate hydrolases"/>
    <property type="match status" value="1"/>
</dbReference>
<gene>
    <name evidence="5" type="ORF">CEW91_11485</name>
</gene>
<dbReference type="EMBL" id="CP022133">
    <property type="protein sequence ID" value="ASG66719.1"/>
    <property type="molecule type" value="Genomic_DNA"/>
</dbReference>
<dbReference type="GO" id="GO:0006508">
    <property type="term" value="P:proteolysis"/>
    <property type="evidence" value="ECO:0007669"/>
    <property type="project" value="UniProtKB-KW"/>
</dbReference>